<evidence type="ECO:0000313" key="2">
    <source>
        <dbReference type="EMBL" id="GAA4037568.1"/>
    </source>
</evidence>
<reference evidence="3" key="1">
    <citation type="journal article" date="2019" name="Int. J. Syst. Evol. Microbiol.">
        <title>The Global Catalogue of Microorganisms (GCM) 10K type strain sequencing project: providing services to taxonomists for standard genome sequencing and annotation.</title>
        <authorList>
            <consortium name="The Broad Institute Genomics Platform"/>
            <consortium name="The Broad Institute Genome Sequencing Center for Infectious Disease"/>
            <person name="Wu L."/>
            <person name="Ma J."/>
        </authorList>
    </citation>
    <scope>NUCLEOTIDE SEQUENCE [LARGE SCALE GENOMIC DNA]</scope>
    <source>
        <strain evidence="3">JCM 17564</strain>
    </source>
</reference>
<dbReference type="Gene3D" id="3.30.420.40">
    <property type="match status" value="2"/>
</dbReference>
<dbReference type="SUPFAM" id="SSF53067">
    <property type="entry name" value="Actin-like ATPase domain"/>
    <property type="match status" value="1"/>
</dbReference>
<accession>A0ABP7U7V0</accession>
<sequence length="202" mass="20220">MLLALDTATPACTAALLAPDGTVLGEVHEVMNRGHAERLVPMLDVLLDGRRADQILVGCGPGSFTGLRVGISAAQGLAIGWGVPLHGMSTLALLAATAPGDGPVGVALIGGHGELFAQQFARGPLAEAGPLASLTPAKAAEAIDAPLVVGTGARALVEARGWGEVLEVLPRASAALALPDALRSLAPKPSYARAPDAKPMAA</sequence>
<name>A0ABP7U7V0_9SPHN</name>
<keyword evidence="3" id="KW-1185">Reference proteome</keyword>
<dbReference type="Proteomes" id="UP001424459">
    <property type="component" value="Unassembled WGS sequence"/>
</dbReference>
<dbReference type="Pfam" id="PF00814">
    <property type="entry name" value="TsaD"/>
    <property type="match status" value="1"/>
</dbReference>
<gene>
    <name evidence="2" type="primary">tsaB</name>
    <name evidence="2" type="ORF">GCM10022281_17790</name>
</gene>
<proteinExistence type="predicted"/>
<dbReference type="InterPro" id="IPR000905">
    <property type="entry name" value="Gcp-like_dom"/>
</dbReference>
<evidence type="ECO:0000313" key="3">
    <source>
        <dbReference type="Proteomes" id="UP001424459"/>
    </source>
</evidence>
<protein>
    <submittedName>
        <fullName evidence="2">tRNA (Adenosine(37)-N6)-threonylcarbamoyltransferase complex dimerization subunit type 1 TsaB</fullName>
    </submittedName>
</protein>
<organism evidence="2 3">
    <name type="scientific">Sphingomonas rosea</name>
    <dbReference type="NCBI Taxonomy" id="335605"/>
    <lineage>
        <taxon>Bacteria</taxon>
        <taxon>Pseudomonadati</taxon>
        <taxon>Pseudomonadota</taxon>
        <taxon>Alphaproteobacteria</taxon>
        <taxon>Sphingomonadales</taxon>
        <taxon>Sphingomonadaceae</taxon>
        <taxon>Sphingomonas</taxon>
    </lineage>
</organism>
<dbReference type="RefSeq" id="WP_344696722.1">
    <property type="nucleotide sequence ID" value="NZ_BAABBR010000001.1"/>
</dbReference>
<dbReference type="EMBL" id="BAABBR010000001">
    <property type="protein sequence ID" value="GAA4037568.1"/>
    <property type="molecule type" value="Genomic_DNA"/>
</dbReference>
<comment type="caution">
    <text evidence="2">The sequence shown here is derived from an EMBL/GenBank/DDBJ whole genome shotgun (WGS) entry which is preliminary data.</text>
</comment>
<feature type="domain" description="Gcp-like" evidence="1">
    <location>
        <begin position="29"/>
        <end position="119"/>
    </location>
</feature>
<evidence type="ECO:0000259" key="1">
    <source>
        <dbReference type="Pfam" id="PF00814"/>
    </source>
</evidence>
<dbReference type="InterPro" id="IPR043129">
    <property type="entry name" value="ATPase_NBD"/>
</dbReference>
<dbReference type="InterPro" id="IPR022496">
    <property type="entry name" value="T6A_TsaB"/>
</dbReference>
<dbReference type="NCBIfam" id="TIGR03725">
    <property type="entry name" value="T6A_YeaZ"/>
    <property type="match status" value="1"/>
</dbReference>